<feature type="domain" description="Thioredoxin" evidence="2">
    <location>
        <begin position="20"/>
        <end position="169"/>
    </location>
</feature>
<dbReference type="OrthoDB" id="9794348at2"/>
<evidence type="ECO:0000259" key="2">
    <source>
        <dbReference type="PROSITE" id="PS51352"/>
    </source>
</evidence>
<comment type="caution">
    <text evidence="3">The sequence shown here is derived from an EMBL/GenBank/DDBJ whole genome shotgun (WGS) entry which is preliminary data.</text>
</comment>
<sequence length="169" mass="19448">MILNFRREKTRLVVFFIFLAAVTHSFAQNNTPAVIDFKQLNHKIEGISQDSILVVNFWATWCKPCVEEMPIIESITSLQGEVPIKVLLVSLDFPEKIESKLVPFMKKKVILSEVVVLDERNPNDWIPEIDDKWSGGIPACLFIYKNKRIFHEGQVTLEFIEDTLNSLSL</sequence>
<dbReference type="AlphaFoldDB" id="W7XVW9"/>
<dbReference type="InterPro" id="IPR036249">
    <property type="entry name" value="Thioredoxin-like_sf"/>
</dbReference>
<dbReference type="InterPro" id="IPR013766">
    <property type="entry name" value="Thioredoxin_domain"/>
</dbReference>
<dbReference type="PANTHER" id="PTHR42852">
    <property type="entry name" value="THIOL:DISULFIDE INTERCHANGE PROTEIN DSBE"/>
    <property type="match status" value="1"/>
</dbReference>
<dbReference type="SUPFAM" id="SSF52833">
    <property type="entry name" value="Thioredoxin-like"/>
    <property type="match status" value="1"/>
</dbReference>
<feature type="signal peptide" evidence="1">
    <location>
        <begin position="1"/>
        <end position="27"/>
    </location>
</feature>
<evidence type="ECO:0000313" key="4">
    <source>
        <dbReference type="Proteomes" id="UP000019402"/>
    </source>
</evidence>
<dbReference type="eggNOG" id="COG0526">
    <property type="taxonomic scope" value="Bacteria"/>
</dbReference>
<protein>
    <submittedName>
        <fullName evidence="3">Thiol-disulfide oxidoreductase</fullName>
    </submittedName>
</protein>
<dbReference type="Pfam" id="PF00578">
    <property type="entry name" value="AhpC-TSA"/>
    <property type="match status" value="1"/>
</dbReference>
<proteinExistence type="predicted"/>
<evidence type="ECO:0000256" key="1">
    <source>
        <dbReference type="SAM" id="SignalP"/>
    </source>
</evidence>
<dbReference type="PANTHER" id="PTHR42852:SF17">
    <property type="entry name" value="THIOREDOXIN-LIKE PROTEIN HI_1115"/>
    <property type="match status" value="1"/>
</dbReference>
<keyword evidence="1" id="KW-0732">Signal</keyword>
<organism evidence="3 4">
    <name type="scientific">Saccharicrinis fermentans DSM 9555 = JCM 21142</name>
    <dbReference type="NCBI Taxonomy" id="869213"/>
    <lineage>
        <taxon>Bacteria</taxon>
        <taxon>Pseudomonadati</taxon>
        <taxon>Bacteroidota</taxon>
        <taxon>Bacteroidia</taxon>
        <taxon>Marinilabiliales</taxon>
        <taxon>Marinilabiliaceae</taxon>
        <taxon>Saccharicrinis</taxon>
    </lineage>
</organism>
<evidence type="ECO:0000313" key="3">
    <source>
        <dbReference type="EMBL" id="GAF02385.1"/>
    </source>
</evidence>
<dbReference type="PROSITE" id="PS51352">
    <property type="entry name" value="THIOREDOXIN_2"/>
    <property type="match status" value="1"/>
</dbReference>
<dbReference type="GO" id="GO:0016209">
    <property type="term" value="F:antioxidant activity"/>
    <property type="evidence" value="ECO:0007669"/>
    <property type="project" value="InterPro"/>
</dbReference>
<dbReference type="RefSeq" id="WP_052343036.1">
    <property type="nucleotide sequence ID" value="NZ_BAMD01000008.1"/>
</dbReference>
<dbReference type="InterPro" id="IPR000866">
    <property type="entry name" value="AhpC/TSA"/>
</dbReference>
<dbReference type="InterPro" id="IPR050553">
    <property type="entry name" value="Thioredoxin_ResA/DsbE_sf"/>
</dbReference>
<dbReference type="GO" id="GO:0016491">
    <property type="term" value="F:oxidoreductase activity"/>
    <property type="evidence" value="ECO:0007669"/>
    <property type="project" value="InterPro"/>
</dbReference>
<dbReference type="STRING" id="869213.GCA_000517085_01252"/>
<feature type="chain" id="PRO_5004903830" evidence="1">
    <location>
        <begin position="28"/>
        <end position="169"/>
    </location>
</feature>
<accession>W7XVW9</accession>
<reference evidence="3 4" key="1">
    <citation type="journal article" date="2014" name="Genome Announc.">
        <title>Draft Genome Sequence of Cytophaga fermentans JCM 21142T, a Facultative Anaerobe Isolated from Marine Mud.</title>
        <authorList>
            <person name="Starns D."/>
            <person name="Oshima K."/>
            <person name="Suda W."/>
            <person name="Iino T."/>
            <person name="Yuki M."/>
            <person name="Inoue J."/>
            <person name="Kitamura K."/>
            <person name="Iida T."/>
            <person name="Darby A."/>
            <person name="Hattori M."/>
            <person name="Ohkuma M."/>
        </authorList>
    </citation>
    <scope>NUCLEOTIDE SEQUENCE [LARGE SCALE GENOMIC DNA]</scope>
    <source>
        <strain evidence="3 4">JCM 21142</strain>
    </source>
</reference>
<dbReference type="Proteomes" id="UP000019402">
    <property type="component" value="Unassembled WGS sequence"/>
</dbReference>
<dbReference type="Gene3D" id="3.40.30.10">
    <property type="entry name" value="Glutaredoxin"/>
    <property type="match status" value="1"/>
</dbReference>
<dbReference type="CDD" id="cd02966">
    <property type="entry name" value="TlpA_like_family"/>
    <property type="match status" value="1"/>
</dbReference>
<keyword evidence="4" id="KW-1185">Reference proteome</keyword>
<name>W7XVW9_9BACT</name>
<dbReference type="EMBL" id="BAMD01000008">
    <property type="protein sequence ID" value="GAF02385.1"/>
    <property type="molecule type" value="Genomic_DNA"/>
</dbReference>
<gene>
    <name evidence="3" type="ORF">JCM21142_31019</name>
</gene>